<dbReference type="EMBL" id="CP015402">
    <property type="protein sequence ID" value="ANU62817.1"/>
    <property type="molecule type" value="Genomic_DNA"/>
</dbReference>
<sequence length="588" mass="67049">MQDPKSDRMLRETDRGSRGCNGWRRGRWAVACLMALGVPAILSGHPDAPKSPATELPPVNPPKRYEIKPTVPSTDRHTPGKVFLERADRLWTDDSRDSIAYQILVGNVQFRKDDMFMYCDSAHFYDQEGSFDAFGNVRMEQGDTLFVYADELNYNNPEEMAVFYGNGVEEVRLINKEVQLTTDVFNYDLGQDLGYYTNGGTLADTANVLTSVYGEYSPATKDAQFRLDVVLKDKGERDFTLTTEELLYNTDNHIARIVKPSVIVTDSATVYSSNGMYNTEADTTRLYDRSLIKTRRGNTLTGDTLFYDQTTGFGEAWGNMILTDSARQSALEGGYGCYFEKEDSSFATIRARLLEYSRKDTLYLHGDTIRTYVQRSDSDSTHIMTAYPRVRFWRVDLQGLCDSLSVVERDSLMYMHRHPIVWSGERQVFGNVIQVHFNDSTVDWAKLPEFGFVAEHIGDEFYNQLTGREMLAQFVDGSLSQLDVSGNVENIMLPQENDSTYNKIISSTSSYLTAHFNDSTLQKLTMWPDVDGTVTPLYLAKKSIYYLPQFKWYEALRPKDKDDIFNVPPEMEALLKEPDPGVRRRRVN</sequence>
<dbReference type="GeneID" id="65535839"/>
<dbReference type="Proteomes" id="UP000186351">
    <property type="component" value="Chromosome"/>
</dbReference>
<accession>A0A1B1S7P9</accession>
<feature type="domain" description="Organic solvent tolerance-like N-terminal" evidence="2">
    <location>
        <begin position="81"/>
        <end position="234"/>
    </location>
</feature>
<dbReference type="InterPro" id="IPR005653">
    <property type="entry name" value="OstA-like_N"/>
</dbReference>
<evidence type="ECO:0000313" key="3">
    <source>
        <dbReference type="EMBL" id="ANU62817.1"/>
    </source>
</evidence>
<reference evidence="3" key="2">
    <citation type="submission" date="2017-04" db="EMBL/GenBank/DDBJ databases">
        <title>Complete Genome Sequences of Twelve Strains of a Stable Defined Moderately Diverse Mouse Microbiota 2 (sDMDMm2).</title>
        <authorList>
            <person name="Uchimura Y."/>
            <person name="Wyss M."/>
            <person name="Brugiroux S."/>
            <person name="Limenitakis J.P."/>
            <person name="Stecher B."/>
            <person name="McCoy K.D."/>
            <person name="Macpherson A.J."/>
        </authorList>
    </citation>
    <scope>NUCLEOTIDE SEQUENCE</scope>
    <source>
        <strain evidence="3">YL27</strain>
    </source>
</reference>
<dbReference type="Gene3D" id="2.60.450.10">
    <property type="entry name" value="Lipopolysaccharide (LPS) transport protein A like domain"/>
    <property type="match status" value="1"/>
</dbReference>
<name>A0A1B1S7P9_9BACT</name>
<evidence type="ECO:0000259" key="2">
    <source>
        <dbReference type="Pfam" id="PF13100"/>
    </source>
</evidence>
<dbReference type="EMBL" id="SRYD01000032">
    <property type="protein sequence ID" value="TGY73588.1"/>
    <property type="molecule type" value="Genomic_DNA"/>
</dbReference>
<feature type="region of interest" description="Disordered" evidence="1">
    <location>
        <begin position="46"/>
        <end position="78"/>
    </location>
</feature>
<dbReference type="Pfam" id="PF13100">
    <property type="entry name" value="OstA_2"/>
    <property type="match status" value="1"/>
</dbReference>
<reference evidence="4 6" key="3">
    <citation type="submission" date="2019-04" db="EMBL/GenBank/DDBJ databases">
        <title>Microbes associate with the intestines of laboratory mice.</title>
        <authorList>
            <person name="Navarre W."/>
            <person name="Wong E."/>
            <person name="Huang K."/>
            <person name="Tropini C."/>
            <person name="Ng K."/>
            <person name="Yu B."/>
        </authorList>
    </citation>
    <scope>NUCLEOTIDE SEQUENCE [LARGE SCALE GENOMIC DNA]</scope>
    <source>
        <strain evidence="4 6">NM06_A21</strain>
    </source>
</reference>
<organism evidence="3 5">
    <name type="scientific">Muribaculum intestinale</name>
    <dbReference type="NCBI Taxonomy" id="1796646"/>
    <lineage>
        <taxon>Bacteria</taxon>
        <taxon>Pseudomonadati</taxon>
        <taxon>Bacteroidota</taxon>
        <taxon>Bacteroidia</taxon>
        <taxon>Bacteroidales</taxon>
        <taxon>Muribaculaceae</taxon>
        <taxon>Muribaculum</taxon>
    </lineage>
</organism>
<gene>
    <name evidence="3" type="ORF">A4V02_03145</name>
    <name evidence="4" type="ORF">E5333_08835</name>
</gene>
<dbReference type="KEGG" id="pary:A4V02_03145"/>
<accession>A0A1Z2XE12</accession>
<dbReference type="STRING" id="1796646.A4V02_03145"/>
<protein>
    <recommendedName>
        <fullName evidence="2">Organic solvent tolerance-like N-terminal domain-containing protein</fullName>
    </recommendedName>
</protein>
<dbReference type="AlphaFoldDB" id="A0A1B1S7P9"/>
<dbReference type="RefSeq" id="WP_068960197.1">
    <property type="nucleotide sequence ID" value="NZ_CALDAO010000104.1"/>
</dbReference>
<keyword evidence="5" id="KW-1185">Reference proteome</keyword>
<evidence type="ECO:0000313" key="4">
    <source>
        <dbReference type="EMBL" id="TGY73588.1"/>
    </source>
</evidence>
<evidence type="ECO:0000256" key="1">
    <source>
        <dbReference type="SAM" id="MobiDB-lite"/>
    </source>
</evidence>
<evidence type="ECO:0000313" key="6">
    <source>
        <dbReference type="Proteomes" id="UP000306630"/>
    </source>
</evidence>
<dbReference type="Proteomes" id="UP000306630">
    <property type="component" value="Unassembled WGS sequence"/>
</dbReference>
<evidence type="ECO:0000313" key="5">
    <source>
        <dbReference type="Proteomes" id="UP000186351"/>
    </source>
</evidence>
<proteinExistence type="predicted"/>
<dbReference type="OrthoDB" id="9805931at2"/>
<reference evidence="5" key="1">
    <citation type="submission" date="2016-04" db="EMBL/GenBank/DDBJ databases">
        <title>Complete Genome Sequences of Twelve Strains of a Stable Defined Moderately Diverse Mouse Microbiota 2 (sDMDMm2).</title>
        <authorList>
            <person name="Uchimura Y."/>
            <person name="Wyss M."/>
            <person name="Brugiroux S."/>
            <person name="Limenitakis J.P."/>
            <person name="Stecher B."/>
            <person name="McCoy K.D."/>
            <person name="Macpherson A.J."/>
        </authorList>
    </citation>
    <scope>NUCLEOTIDE SEQUENCE [LARGE SCALE GENOMIC DNA]</scope>
    <source>
        <strain evidence="5">YL27</strain>
    </source>
</reference>